<protein>
    <submittedName>
        <fullName evidence="1">Uncharacterized protein</fullName>
    </submittedName>
</protein>
<dbReference type="KEGG" id="bmei:Spa11_27580"/>
<evidence type="ECO:0000313" key="2">
    <source>
        <dbReference type="Proteomes" id="UP000316426"/>
    </source>
</evidence>
<organism evidence="1 2">
    <name type="scientific">Botrimarina mediterranea</name>
    <dbReference type="NCBI Taxonomy" id="2528022"/>
    <lineage>
        <taxon>Bacteria</taxon>
        <taxon>Pseudomonadati</taxon>
        <taxon>Planctomycetota</taxon>
        <taxon>Planctomycetia</taxon>
        <taxon>Pirellulales</taxon>
        <taxon>Lacipirellulaceae</taxon>
        <taxon>Botrimarina</taxon>
    </lineage>
</organism>
<dbReference type="Proteomes" id="UP000316426">
    <property type="component" value="Chromosome"/>
</dbReference>
<sequence length="56" mass="6195">MSTNQGKKRTPHPRVRLLLMAFGVGDVLIGLARLPDELMREAVLGVGRLLAQCLPW</sequence>
<dbReference type="RefSeq" id="WP_197529385.1">
    <property type="nucleotide sequence ID" value="NZ_CP036349.1"/>
</dbReference>
<keyword evidence="2" id="KW-1185">Reference proteome</keyword>
<evidence type="ECO:0000313" key="1">
    <source>
        <dbReference type="EMBL" id="QDV74554.1"/>
    </source>
</evidence>
<reference evidence="1 2" key="1">
    <citation type="submission" date="2019-02" db="EMBL/GenBank/DDBJ databases">
        <title>Deep-cultivation of Planctomycetes and their phenomic and genomic characterization uncovers novel biology.</title>
        <authorList>
            <person name="Wiegand S."/>
            <person name="Jogler M."/>
            <person name="Boedeker C."/>
            <person name="Pinto D."/>
            <person name="Vollmers J."/>
            <person name="Rivas-Marin E."/>
            <person name="Kohn T."/>
            <person name="Peeters S.H."/>
            <person name="Heuer A."/>
            <person name="Rast P."/>
            <person name="Oberbeckmann S."/>
            <person name="Bunk B."/>
            <person name="Jeske O."/>
            <person name="Meyerdierks A."/>
            <person name="Storesund J.E."/>
            <person name="Kallscheuer N."/>
            <person name="Luecker S."/>
            <person name="Lage O.M."/>
            <person name="Pohl T."/>
            <person name="Merkel B.J."/>
            <person name="Hornburger P."/>
            <person name="Mueller R.-W."/>
            <person name="Bruemmer F."/>
            <person name="Labrenz M."/>
            <person name="Spormann A.M."/>
            <person name="Op den Camp H."/>
            <person name="Overmann J."/>
            <person name="Amann R."/>
            <person name="Jetten M.S.M."/>
            <person name="Mascher T."/>
            <person name="Medema M.H."/>
            <person name="Devos D.P."/>
            <person name="Kaster A.-K."/>
            <person name="Ovreas L."/>
            <person name="Rohde M."/>
            <person name="Galperin M.Y."/>
            <person name="Jogler C."/>
        </authorList>
    </citation>
    <scope>NUCLEOTIDE SEQUENCE [LARGE SCALE GENOMIC DNA]</scope>
    <source>
        <strain evidence="1 2">Spa11</strain>
    </source>
</reference>
<dbReference type="EMBL" id="CP036349">
    <property type="protein sequence ID" value="QDV74554.1"/>
    <property type="molecule type" value="Genomic_DNA"/>
</dbReference>
<gene>
    <name evidence="1" type="ORF">Spa11_27580</name>
</gene>
<accession>A0A518K9T6</accession>
<name>A0A518K9T6_9BACT</name>
<proteinExistence type="predicted"/>
<dbReference type="AlphaFoldDB" id="A0A518K9T6"/>